<reference evidence="1 2" key="1">
    <citation type="journal article" date="2020" name="ISME J.">
        <title>Comparative genomics reveals insights into cyanobacterial evolution and habitat adaptation.</title>
        <authorList>
            <person name="Chen M.Y."/>
            <person name="Teng W.K."/>
            <person name="Zhao L."/>
            <person name="Hu C.X."/>
            <person name="Zhou Y.K."/>
            <person name="Han B.P."/>
            <person name="Song L.R."/>
            <person name="Shu W.S."/>
        </authorList>
    </citation>
    <scope>NUCLEOTIDE SEQUENCE [LARGE SCALE GENOMIC DNA]</scope>
    <source>
        <strain evidence="1 2">FACHB-288</strain>
    </source>
</reference>
<name>A0ABR8A365_9CYAN</name>
<comment type="caution">
    <text evidence="1">The sequence shown here is derived from an EMBL/GenBank/DDBJ whole genome shotgun (WGS) entry which is preliminary data.</text>
</comment>
<organism evidence="1 2">
    <name type="scientific">Calothrix parietina FACHB-288</name>
    <dbReference type="NCBI Taxonomy" id="2692896"/>
    <lineage>
        <taxon>Bacteria</taxon>
        <taxon>Bacillati</taxon>
        <taxon>Cyanobacteriota</taxon>
        <taxon>Cyanophyceae</taxon>
        <taxon>Nostocales</taxon>
        <taxon>Calotrichaceae</taxon>
        <taxon>Calothrix</taxon>
    </lineage>
</organism>
<evidence type="ECO:0000313" key="1">
    <source>
        <dbReference type="EMBL" id="MBD2194244.1"/>
    </source>
</evidence>
<keyword evidence="2" id="KW-1185">Reference proteome</keyword>
<dbReference type="EMBL" id="JACJQH010000002">
    <property type="protein sequence ID" value="MBD2194244.1"/>
    <property type="molecule type" value="Genomic_DNA"/>
</dbReference>
<evidence type="ECO:0000313" key="2">
    <source>
        <dbReference type="Proteomes" id="UP000658514"/>
    </source>
</evidence>
<gene>
    <name evidence="1" type="ORF">H6G24_01880</name>
</gene>
<accession>A0ABR8A365</accession>
<sequence>MSLCDNTDLQNPSANYRGSFFCQEKIFFPVNSQQSTVNSHQSTVTSQQSPVNTP</sequence>
<dbReference type="Proteomes" id="UP000658514">
    <property type="component" value="Unassembled WGS sequence"/>
</dbReference>
<protein>
    <submittedName>
        <fullName evidence="1">Uncharacterized protein</fullName>
    </submittedName>
</protein>
<proteinExistence type="predicted"/>
<dbReference type="RefSeq" id="WP_190541701.1">
    <property type="nucleotide sequence ID" value="NZ_CAWPNO010000051.1"/>
</dbReference>